<comment type="caution">
    <text evidence="7">The sequence shown here is derived from an EMBL/GenBank/DDBJ whole genome shotgun (WGS) entry which is preliminary data.</text>
</comment>
<evidence type="ECO:0000259" key="4">
    <source>
        <dbReference type="Pfam" id="PF25917"/>
    </source>
</evidence>
<evidence type="ECO:0000256" key="2">
    <source>
        <dbReference type="SAM" id="Coils"/>
    </source>
</evidence>
<dbReference type="Gene3D" id="2.40.30.170">
    <property type="match status" value="1"/>
</dbReference>
<sequence length="358" mass="38147">MMNMRVTRLLLVALGGVLAACAPESDVSGPGERAPTKVLAERVELARFASGIEALGTARSNESLDVSANLTEKIIALNFEDGAEVEAGDLLARLDDTAERAALAAARARLAERRRTLDRSESLVRDRVLSESEVDLLASEVETAVAEVTALEAQIEDHQIRAPFAGRVGLRMVSVGALIQPGDVITTLDDIDTIKVDFTVPETELARLQAGVPLVARTSAFPDRMFEGEVAAVATQVNPQTRAIMARAQIDNTDHALRPGMLIELELLARQRDSLAVPESALVPRGERQFVFRIVEGVVERVEVTVGTRRPGLAEITSGLAPGDLVVTDGTLKLAPGSKVRVADRAAALPSLSNATES</sequence>
<dbReference type="AlphaFoldDB" id="A0A383XQA4"/>
<dbReference type="EMBL" id="QEQK01000018">
    <property type="protein sequence ID" value="PWN54808.1"/>
    <property type="molecule type" value="Genomic_DNA"/>
</dbReference>
<dbReference type="SUPFAM" id="SSF111369">
    <property type="entry name" value="HlyD-like secretion proteins"/>
    <property type="match status" value="1"/>
</dbReference>
<accession>A0A383XQA4</accession>
<protein>
    <submittedName>
        <fullName evidence="7">Efflux transporter periplasmic adaptor subunit</fullName>
    </submittedName>
</protein>
<dbReference type="PANTHER" id="PTHR30469">
    <property type="entry name" value="MULTIDRUG RESISTANCE PROTEIN MDTA"/>
    <property type="match status" value="1"/>
</dbReference>
<dbReference type="GO" id="GO:1990281">
    <property type="term" value="C:efflux pump complex"/>
    <property type="evidence" value="ECO:0007669"/>
    <property type="project" value="TreeGrafter"/>
</dbReference>
<dbReference type="InterPro" id="IPR058637">
    <property type="entry name" value="YknX-like_C"/>
</dbReference>
<evidence type="ECO:0000259" key="5">
    <source>
        <dbReference type="Pfam" id="PF25954"/>
    </source>
</evidence>
<gene>
    <name evidence="7" type="ORF">DEH80_15835</name>
</gene>
<reference evidence="7 8" key="1">
    <citation type="submission" date="2018-05" db="EMBL/GenBank/DDBJ databases">
        <title>Abyssibacter profundi OUC007T gen. nov., sp. nov, a marine bacterium isolated from seawater of the Mariana Trench.</title>
        <authorList>
            <person name="Zhou S."/>
        </authorList>
    </citation>
    <scope>NUCLEOTIDE SEQUENCE [LARGE SCALE GENOMIC DNA]</scope>
    <source>
        <strain evidence="7 8">OUC007</strain>
    </source>
</reference>
<evidence type="ECO:0000259" key="6">
    <source>
        <dbReference type="Pfam" id="PF25989"/>
    </source>
</evidence>
<dbReference type="InterPro" id="IPR058792">
    <property type="entry name" value="Beta-barrel_RND_2"/>
</dbReference>
<dbReference type="Gene3D" id="2.40.420.20">
    <property type="match status" value="1"/>
</dbReference>
<dbReference type="GO" id="GO:0015562">
    <property type="term" value="F:efflux transmembrane transporter activity"/>
    <property type="evidence" value="ECO:0007669"/>
    <property type="project" value="TreeGrafter"/>
</dbReference>
<keyword evidence="3" id="KW-0732">Signal</keyword>
<feature type="coiled-coil region" evidence="2">
    <location>
        <begin position="134"/>
        <end position="161"/>
    </location>
</feature>
<evidence type="ECO:0000256" key="1">
    <source>
        <dbReference type="ARBA" id="ARBA00009477"/>
    </source>
</evidence>
<dbReference type="Gene3D" id="1.10.287.470">
    <property type="entry name" value="Helix hairpin bin"/>
    <property type="match status" value="1"/>
</dbReference>
<dbReference type="Gene3D" id="2.40.50.100">
    <property type="match status" value="1"/>
</dbReference>
<keyword evidence="8" id="KW-1185">Reference proteome</keyword>
<dbReference type="NCBIfam" id="TIGR01730">
    <property type="entry name" value="RND_mfp"/>
    <property type="match status" value="1"/>
</dbReference>
<dbReference type="FunFam" id="2.40.30.170:FF:000010">
    <property type="entry name" value="Efflux RND transporter periplasmic adaptor subunit"/>
    <property type="match status" value="1"/>
</dbReference>
<dbReference type="InterPro" id="IPR058625">
    <property type="entry name" value="MdtA-like_BSH"/>
</dbReference>
<organism evidence="7 8">
    <name type="scientific">Abyssibacter profundi</name>
    <dbReference type="NCBI Taxonomy" id="2182787"/>
    <lineage>
        <taxon>Bacteria</taxon>
        <taxon>Pseudomonadati</taxon>
        <taxon>Pseudomonadota</taxon>
        <taxon>Gammaproteobacteria</taxon>
        <taxon>Chromatiales</taxon>
        <taxon>Oceanococcaceae</taxon>
        <taxon>Abyssibacter</taxon>
    </lineage>
</organism>
<dbReference type="Pfam" id="PF25917">
    <property type="entry name" value="BSH_RND"/>
    <property type="match status" value="1"/>
</dbReference>
<dbReference type="Proteomes" id="UP000251800">
    <property type="component" value="Unassembled WGS sequence"/>
</dbReference>
<feature type="signal peptide" evidence="3">
    <location>
        <begin position="1"/>
        <end position="19"/>
    </location>
</feature>
<feature type="domain" description="CusB-like beta-barrel" evidence="5">
    <location>
        <begin position="196"/>
        <end position="268"/>
    </location>
</feature>
<evidence type="ECO:0000256" key="3">
    <source>
        <dbReference type="SAM" id="SignalP"/>
    </source>
</evidence>
<feature type="chain" id="PRO_5016731804" evidence="3">
    <location>
        <begin position="20"/>
        <end position="358"/>
    </location>
</feature>
<keyword evidence="2" id="KW-0175">Coiled coil</keyword>
<dbReference type="InterPro" id="IPR006143">
    <property type="entry name" value="RND_pump_MFP"/>
</dbReference>
<dbReference type="OrthoDB" id="9806939at2"/>
<proteinExistence type="inferred from homology"/>
<evidence type="ECO:0000313" key="8">
    <source>
        <dbReference type="Proteomes" id="UP000251800"/>
    </source>
</evidence>
<dbReference type="Pfam" id="PF25989">
    <property type="entry name" value="YknX_C"/>
    <property type="match status" value="1"/>
</dbReference>
<name>A0A383XQA4_9GAMM</name>
<feature type="domain" description="Multidrug resistance protein MdtA-like barrel-sandwich hybrid" evidence="4">
    <location>
        <begin position="65"/>
        <end position="183"/>
    </location>
</feature>
<dbReference type="PROSITE" id="PS51257">
    <property type="entry name" value="PROKAR_LIPOPROTEIN"/>
    <property type="match status" value="1"/>
</dbReference>
<dbReference type="Pfam" id="PF25954">
    <property type="entry name" value="Beta-barrel_RND_2"/>
    <property type="match status" value="1"/>
</dbReference>
<comment type="similarity">
    <text evidence="1">Belongs to the membrane fusion protein (MFP) (TC 8.A.1) family.</text>
</comment>
<feature type="domain" description="YknX-like C-terminal permuted SH3-like" evidence="6">
    <location>
        <begin position="275"/>
        <end position="342"/>
    </location>
</feature>
<evidence type="ECO:0000313" key="7">
    <source>
        <dbReference type="EMBL" id="PWN54808.1"/>
    </source>
</evidence>
<dbReference type="PANTHER" id="PTHR30469:SF16">
    <property type="entry name" value="HAE1 FAMILY EFFLUX PUMP MFP COMPONENT"/>
    <property type="match status" value="1"/>
</dbReference>
<dbReference type="RefSeq" id="WP_109721494.1">
    <property type="nucleotide sequence ID" value="NZ_QEQK01000018.1"/>
</dbReference>